<dbReference type="FunFam" id="3.40.50.300:FF:001376">
    <property type="entry name" value="tRNA modification GTPase MnmE"/>
    <property type="match status" value="1"/>
</dbReference>
<dbReference type="NCBIfam" id="TIGR00450">
    <property type="entry name" value="mnmE_trmE_thdF"/>
    <property type="match status" value="1"/>
</dbReference>
<dbReference type="InterPro" id="IPR018948">
    <property type="entry name" value="GTP-bd_TrmE_N"/>
</dbReference>
<evidence type="ECO:0000259" key="11">
    <source>
        <dbReference type="PROSITE" id="PS51709"/>
    </source>
</evidence>
<name>A0A644UMK5_9ZZZZ</name>
<evidence type="ECO:0000313" key="12">
    <source>
        <dbReference type="EMBL" id="MPL80286.1"/>
    </source>
</evidence>
<dbReference type="CDD" id="cd04164">
    <property type="entry name" value="trmE"/>
    <property type="match status" value="1"/>
</dbReference>
<dbReference type="EC" id="3.6.-.-" evidence="12"/>
<dbReference type="GO" id="GO:0009507">
    <property type="term" value="C:chloroplast"/>
    <property type="evidence" value="ECO:0007669"/>
    <property type="project" value="UniProtKB-SubCell"/>
</dbReference>
<keyword evidence="6" id="KW-0547">Nucleotide-binding</keyword>
<dbReference type="CDD" id="cd14858">
    <property type="entry name" value="TrmE_N"/>
    <property type="match status" value="1"/>
</dbReference>
<dbReference type="GO" id="GO:0005525">
    <property type="term" value="F:GTP binding"/>
    <property type="evidence" value="ECO:0007669"/>
    <property type="project" value="UniProtKB-KW"/>
</dbReference>
<dbReference type="PROSITE" id="PS51709">
    <property type="entry name" value="G_TRME"/>
    <property type="match status" value="1"/>
</dbReference>
<dbReference type="Gene3D" id="1.20.120.430">
    <property type="entry name" value="tRNA modification GTPase MnmE domain 2"/>
    <property type="match status" value="1"/>
</dbReference>
<dbReference type="EMBL" id="VSSQ01000135">
    <property type="protein sequence ID" value="MPL80286.1"/>
    <property type="molecule type" value="Genomic_DNA"/>
</dbReference>
<keyword evidence="7 12" id="KW-0378">Hydrolase</keyword>
<dbReference type="AlphaFoldDB" id="A0A644UMK5"/>
<evidence type="ECO:0000256" key="4">
    <source>
        <dbReference type="ARBA" id="ARBA00022694"/>
    </source>
</evidence>
<keyword evidence="8" id="KW-0460">Magnesium</keyword>
<keyword evidence="5" id="KW-0479">Metal-binding</keyword>
<keyword evidence="4" id="KW-0819">tRNA processing</keyword>
<dbReference type="GO" id="GO:0002098">
    <property type="term" value="P:tRNA wobble uridine modification"/>
    <property type="evidence" value="ECO:0007669"/>
    <property type="project" value="TreeGrafter"/>
</dbReference>
<organism evidence="12">
    <name type="scientific">bioreactor metagenome</name>
    <dbReference type="NCBI Taxonomy" id="1076179"/>
    <lineage>
        <taxon>unclassified sequences</taxon>
        <taxon>metagenomes</taxon>
        <taxon>ecological metagenomes</taxon>
    </lineage>
</organism>
<evidence type="ECO:0000256" key="7">
    <source>
        <dbReference type="ARBA" id="ARBA00022801"/>
    </source>
</evidence>
<dbReference type="PANTHER" id="PTHR42714">
    <property type="entry name" value="TRNA MODIFICATION GTPASE GTPBP3"/>
    <property type="match status" value="1"/>
</dbReference>
<proteinExistence type="inferred from homology"/>
<dbReference type="InterPro" id="IPR005225">
    <property type="entry name" value="Small_GTP-bd"/>
</dbReference>
<dbReference type="InterPro" id="IPR004520">
    <property type="entry name" value="GTPase_MnmE"/>
</dbReference>
<dbReference type="SUPFAM" id="SSF116878">
    <property type="entry name" value="TrmE connector domain"/>
    <property type="match status" value="1"/>
</dbReference>
<keyword evidence="3" id="KW-0963">Cytoplasm</keyword>
<evidence type="ECO:0000256" key="6">
    <source>
        <dbReference type="ARBA" id="ARBA00022741"/>
    </source>
</evidence>
<evidence type="ECO:0000256" key="5">
    <source>
        <dbReference type="ARBA" id="ARBA00022723"/>
    </source>
</evidence>
<evidence type="ECO:0000256" key="2">
    <source>
        <dbReference type="ARBA" id="ARBA00011043"/>
    </source>
</evidence>
<keyword evidence="9" id="KW-0630">Potassium</keyword>
<dbReference type="InterPro" id="IPR006073">
    <property type="entry name" value="GTP-bd"/>
</dbReference>
<dbReference type="Pfam" id="PF12631">
    <property type="entry name" value="MnmE_helical"/>
    <property type="match status" value="1"/>
</dbReference>
<dbReference type="PANTHER" id="PTHR42714:SF2">
    <property type="entry name" value="TRNA MODIFICATION GTPASE GTPBP3, MITOCHONDRIAL"/>
    <property type="match status" value="1"/>
</dbReference>
<evidence type="ECO:0000256" key="9">
    <source>
        <dbReference type="ARBA" id="ARBA00022958"/>
    </source>
</evidence>
<dbReference type="Pfam" id="PF10396">
    <property type="entry name" value="TrmE_N"/>
    <property type="match status" value="1"/>
</dbReference>
<dbReference type="NCBIfam" id="NF003661">
    <property type="entry name" value="PRK05291.1-3"/>
    <property type="match status" value="1"/>
</dbReference>
<dbReference type="Pfam" id="PF01926">
    <property type="entry name" value="MMR_HSR1"/>
    <property type="match status" value="1"/>
</dbReference>
<gene>
    <name evidence="12" type="primary">mnmE_11</name>
    <name evidence="12" type="ORF">SDC9_26184</name>
</gene>
<dbReference type="NCBIfam" id="TIGR00231">
    <property type="entry name" value="small_GTP"/>
    <property type="match status" value="1"/>
</dbReference>
<evidence type="ECO:0000256" key="1">
    <source>
        <dbReference type="ARBA" id="ARBA00004229"/>
    </source>
</evidence>
<evidence type="ECO:0000256" key="8">
    <source>
        <dbReference type="ARBA" id="ARBA00022842"/>
    </source>
</evidence>
<comment type="subcellular location">
    <subcellularLocation>
        <location evidence="1">Plastid</location>
        <location evidence="1">Chloroplast</location>
    </subcellularLocation>
</comment>
<dbReference type="GO" id="GO:0030488">
    <property type="term" value="P:tRNA methylation"/>
    <property type="evidence" value="ECO:0007669"/>
    <property type="project" value="TreeGrafter"/>
</dbReference>
<dbReference type="FunFam" id="3.30.1360.120:FF:000003">
    <property type="entry name" value="tRNA modification GTPase MnmE"/>
    <property type="match status" value="1"/>
</dbReference>
<reference evidence="12" key="1">
    <citation type="submission" date="2019-08" db="EMBL/GenBank/DDBJ databases">
        <authorList>
            <person name="Kucharzyk K."/>
            <person name="Murdoch R.W."/>
            <person name="Higgins S."/>
            <person name="Loffler F."/>
        </authorList>
    </citation>
    <scope>NUCLEOTIDE SEQUENCE</scope>
</reference>
<dbReference type="InterPro" id="IPR031168">
    <property type="entry name" value="G_TrmE"/>
</dbReference>
<dbReference type="InterPro" id="IPR027368">
    <property type="entry name" value="MnmE_dom2"/>
</dbReference>
<dbReference type="SUPFAM" id="SSF52540">
    <property type="entry name" value="P-loop containing nucleoside triphosphate hydrolases"/>
    <property type="match status" value="1"/>
</dbReference>
<dbReference type="GO" id="GO:0003924">
    <property type="term" value="F:GTPase activity"/>
    <property type="evidence" value="ECO:0007669"/>
    <property type="project" value="InterPro"/>
</dbReference>
<sequence length="458" mass="50044">MEDTISAIATALGEGAVGIVRISGPNSLVLAEQMFFTKDGNTLSMYESRRMVYGHVEDETGNTVDEALCVFMPGPHSYTGEDVVEIQCHGGIQSLKNILGLTFAKGARPAEPGEFTKRAFLNGRMDLAQAEAVMDIINARSKEALKLAIRQQKGQLSTEIRHIRDALKDVVVHLEAVIDYPEEDIEDVTFDEVRNCIITGLASVNNLLSRAHTGKIMREGLLTAIVGRPNVGKSSLLNCLLREERAIVSEIPGTTRDVIQEQMLIEGIPLVLADTAGIRKTDDFVESIGVEKTKEILAASELAVVVLDGSEPLRIEDKEILGSIEGREHVIIVNKVDLPCLLDLEALKAKFGPQNVLTLSVKSTKGVDAFVQWLKNFVYGAGGTVEKGVFVQNVRHEKLLSTTKESLKDALMAAEKHIPYDCIVIDLRNAINQLGAITGETVQDEIINEIFARFCLGK</sequence>
<evidence type="ECO:0000256" key="10">
    <source>
        <dbReference type="ARBA" id="ARBA00023134"/>
    </source>
</evidence>
<dbReference type="GO" id="GO:0042802">
    <property type="term" value="F:identical protein binding"/>
    <property type="evidence" value="ECO:0007669"/>
    <property type="project" value="UniProtKB-ARBA"/>
</dbReference>
<dbReference type="GO" id="GO:0005829">
    <property type="term" value="C:cytosol"/>
    <property type="evidence" value="ECO:0007669"/>
    <property type="project" value="TreeGrafter"/>
</dbReference>
<dbReference type="InterPro" id="IPR025867">
    <property type="entry name" value="MnmE_helical"/>
</dbReference>
<comment type="caution">
    <text evidence="12">The sequence shown here is derived from an EMBL/GenBank/DDBJ whole genome shotgun (WGS) entry which is preliminary data.</text>
</comment>
<dbReference type="InterPro" id="IPR027417">
    <property type="entry name" value="P-loop_NTPase"/>
</dbReference>
<accession>A0A644UMK5</accession>
<dbReference type="Gene3D" id="3.40.50.300">
    <property type="entry name" value="P-loop containing nucleotide triphosphate hydrolases"/>
    <property type="match status" value="1"/>
</dbReference>
<dbReference type="InterPro" id="IPR027266">
    <property type="entry name" value="TrmE/GcvT-like"/>
</dbReference>
<protein>
    <submittedName>
        <fullName evidence="12">tRNA modification GTPase MnmE</fullName>
        <ecNumber evidence="12">3.6.-.-</ecNumber>
    </submittedName>
</protein>
<feature type="domain" description="TrmE-type G" evidence="11">
    <location>
        <begin position="220"/>
        <end position="379"/>
    </location>
</feature>
<evidence type="ECO:0000256" key="3">
    <source>
        <dbReference type="ARBA" id="ARBA00022490"/>
    </source>
</evidence>
<dbReference type="HAMAP" id="MF_00379">
    <property type="entry name" value="GTPase_MnmE"/>
    <property type="match status" value="1"/>
</dbReference>
<dbReference type="Gene3D" id="3.30.1360.120">
    <property type="entry name" value="Probable tRNA modification gtpase trme, domain 1"/>
    <property type="match status" value="1"/>
</dbReference>
<dbReference type="GO" id="GO:0046872">
    <property type="term" value="F:metal ion binding"/>
    <property type="evidence" value="ECO:0007669"/>
    <property type="project" value="UniProtKB-KW"/>
</dbReference>
<keyword evidence="10" id="KW-0342">GTP-binding</keyword>
<comment type="similarity">
    <text evidence="2">Belongs to the TRAFAC class TrmE-Era-EngA-EngB-Septin-like GTPase superfamily. TrmE GTPase family.</text>
</comment>